<dbReference type="AlphaFoldDB" id="A0A7Y9Z721"/>
<evidence type="ECO:0000259" key="4">
    <source>
        <dbReference type="PROSITE" id="PS50995"/>
    </source>
</evidence>
<dbReference type="InterPro" id="IPR052526">
    <property type="entry name" value="HTH-type_Bedaq_tolerance"/>
</dbReference>
<comment type="caution">
    <text evidence="5">The sequence shown here is derived from an EMBL/GenBank/DDBJ whole genome shotgun (WGS) entry which is preliminary data.</text>
</comment>
<dbReference type="InterPro" id="IPR023187">
    <property type="entry name" value="Tscrpt_reg_MarR-type_CS"/>
</dbReference>
<proteinExistence type="predicted"/>
<feature type="domain" description="HTH marR-type" evidence="4">
    <location>
        <begin position="18"/>
        <end position="150"/>
    </location>
</feature>
<dbReference type="PANTHER" id="PTHR39515">
    <property type="entry name" value="CONSERVED PROTEIN"/>
    <property type="match status" value="1"/>
</dbReference>
<dbReference type="PROSITE" id="PS01117">
    <property type="entry name" value="HTH_MARR_1"/>
    <property type="match status" value="1"/>
</dbReference>
<dbReference type="InterPro" id="IPR036390">
    <property type="entry name" value="WH_DNA-bd_sf"/>
</dbReference>
<dbReference type="RefSeq" id="WP_062075692.1">
    <property type="nucleotide sequence ID" value="NZ_BBRC01000012.1"/>
</dbReference>
<name>A0A7Y9Z721_9MICO</name>
<dbReference type="OrthoDB" id="9815567at2"/>
<accession>A0A7Y9Z721</accession>
<evidence type="ECO:0000256" key="1">
    <source>
        <dbReference type="ARBA" id="ARBA00023015"/>
    </source>
</evidence>
<dbReference type="Pfam" id="PF01047">
    <property type="entry name" value="MarR"/>
    <property type="match status" value="1"/>
</dbReference>
<evidence type="ECO:0000256" key="3">
    <source>
        <dbReference type="ARBA" id="ARBA00023163"/>
    </source>
</evidence>
<keyword evidence="2 5" id="KW-0238">DNA-binding</keyword>
<organism evidence="5 6">
    <name type="scientific">Demequina lutea</name>
    <dbReference type="NCBI Taxonomy" id="431489"/>
    <lineage>
        <taxon>Bacteria</taxon>
        <taxon>Bacillati</taxon>
        <taxon>Actinomycetota</taxon>
        <taxon>Actinomycetes</taxon>
        <taxon>Micrococcales</taxon>
        <taxon>Demequinaceae</taxon>
        <taxon>Demequina</taxon>
    </lineage>
</organism>
<dbReference type="SUPFAM" id="SSF46785">
    <property type="entry name" value="Winged helix' DNA-binding domain"/>
    <property type="match status" value="1"/>
</dbReference>
<evidence type="ECO:0000313" key="6">
    <source>
        <dbReference type="Proteomes" id="UP000547973"/>
    </source>
</evidence>
<dbReference type="PANTHER" id="PTHR39515:SF2">
    <property type="entry name" value="HTH-TYPE TRANSCRIPTIONAL REGULATOR RV0880"/>
    <property type="match status" value="1"/>
</dbReference>
<evidence type="ECO:0000256" key="2">
    <source>
        <dbReference type="ARBA" id="ARBA00023125"/>
    </source>
</evidence>
<dbReference type="GO" id="GO:0003677">
    <property type="term" value="F:DNA binding"/>
    <property type="evidence" value="ECO:0007669"/>
    <property type="project" value="UniProtKB-KW"/>
</dbReference>
<dbReference type="Gene3D" id="1.10.10.10">
    <property type="entry name" value="Winged helix-like DNA-binding domain superfamily/Winged helix DNA-binding domain"/>
    <property type="match status" value="1"/>
</dbReference>
<dbReference type="SMART" id="SM00347">
    <property type="entry name" value="HTH_MARR"/>
    <property type="match status" value="1"/>
</dbReference>
<dbReference type="PROSITE" id="PS50995">
    <property type="entry name" value="HTH_MARR_2"/>
    <property type="match status" value="1"/>
</dbReference>
<gene>
    <name evidence="5" type="ORF">BKA03_000118</name>
</gene>
<keyword evidence="6" id="KW-1185">Reference proteome</keyword>
<dbReference type="InterPro" id="IPR036388">
    <property type="entry name" value="WH-like_DNA-bd_sf"/>
</dbReference>
<keyword evidence="3" id="KW-0804">Transcription</keyword>
<dbReference type="EMBL" id="JACBZO010000001">
    <property type="protein sequence ID" value="NYI39999.1"/>
    <property type="molecule type" value="Genomic_DNA"/>
</dbReference>
<sequence length="164" mass="17909">MVARGPDPTTERGDPSGARVLTEVVTRLRRALRTSIRSDDRWESLPMARVEVLLALREHQSVRVGELATLLQLAANTMSGLVQALVETGLVTRRSDPTDRRVALVGLTGAGRTQLADWERAHQQRIGDALGRLPAAEQATIREALPALDRLVEHLANPDTEVDG</sequence>
<dbReference type="GO" id="GO:0003700">
    <property type="term" value="F:DNA-binding transcription factor activity"/>
    <property type="evidence" value="ECO:0007669"/>
    <property type="project" value="InterPro"/>
</dbReference>
<reference evidence="5 6" key="1">
    <citation type="submission" date="2020-07" db="EMBL/GenBank/DDBJ databases">
        <title>Sequencing the genomes of 1000 actinobacteria strains.</title>
        <authorList>
            <person name="Klenk H.-P."/>
        </authorList>
    </citation>
    <scope>NUCLEOTIDE SEQUENCE [LARGE SCALE GENOMIC DNA]</scope>
    <source>
        <strain evidence="5 6">DSM 19970</strain>
    </source>
</reference>
<evidence type="ECO:0000313" key="5">
    <source>
        <dbReference type="EMBL" id="NYI39999.1"/>
    </source>
</evidence>
<protein>
    <submittedName>
        <fullName evidence="5">DNA-binding MarR family transcriptional regulator</fullName>
    </submittedName>
</protein>
<keyword evidence="1" id="KW-0805">Transcription regulation</keyword>
<dbReference type="Proteomes" id="UP000547973">
    <property type="component" value="Unassembled WGS sequence"/>
</dbReference>
<dbReference type="InterPro" id="IPR000835">
    <property type="entry name" value="HTH_MarR-typ"/>
</dbReference>